<dbReference type="SMART" id="SM00836">
    <property type="entry name" value="DALR_1"/>
    <property type="match status" value="1"/>
</dbReference>
<dbReference type="InterPro" id="IPR001278">
    <property type="entry name" value="Arg-tRNA-ligase"/>
</dbReference>
<comment type="catalytic activity">
    <reaction evidence="9">
        <text>tRNA(Arg) + L-arginine + ATP = L-arginyl-tRNA(Arg) + AMP + diphosphate</text>
        <dbReference type="Rhea" id="RHEA:20301"/>
        <dbReference type="Rhea" id="RHEA-COMP:9658"/>
        <dbReference type="Rhea" id="RHEA-COMP:9673"/>
        <dbReference type="ChEBI" id="CHEBI:30616"/>
        <dbReference type="ChEBI" id="CHEBI:32682"/>
        <dbReference type="ChEBI" id="CHEBI:33019"/>
        <dbReference type="ChEBI" id="CHEBI:78442"/>
        <dbReference type="ChEBI" id="CHEBI:78513"/>
        <dbReference type="ChEBI" id="CHEBI:456215"/>
        <dbReference type="EC" id="6.1.1.19"/>
    </reaction>
</comment>
<name>A0A286U5T7_9AGAM</name>
<keyword evidence="7 10" id="KW-0030">Aminoacyl-tRNA synthetase</keyword>
<dbReference type="PROSITE" id="PS00178">
    <property type="entry name" value="AA_TRNA_LIGASE_I"/>
    <property type="match status" value="1"/>
</dbReference>
<keyword evidence="4 10" id="KW-0547">Nucleotide-binding</keyword>
<dbReference type="SUPFAM" id="SSF52374">
    <property type="entry name" value="Nucleotidylyl transferase"/>
    <property type="match status" value="1"/>
</dbReference>
<evidence type="ECO:0000256" key="10">
    <source>
        <dbReference type="RuleBase" id="RU363038"/>
    </source>
</evidence>
<dbReference type="PRINTS" id="PR01038">
    <property type="entry name" value="TRNASYNTHARG"/>
</dbReference>
<dbReference type="InterPro" id="IPR001412">
    <property type="entry name" value="aa-tRNA-synth_I_CS"/>
</dbReference>
<evidence type="ECO:0000256" key="6">
    <source>
        <dbReference type="ARBA" id="ARBA00022917"/>
    </source>
</evidence>
<dbReference type="InterPro" id="IPR035684">
    <property type="entry name" value="ArgRS_core"/>
</dbReference>
<dbReference type="Pfam" id="PF00750">
    <property type="entry name" value="tRNA-synt_1d"/>
    <property type="match status" value="2"/>
</dbReference>
<dbReference type="STRING" id="2282107.A0A286U5T7"/>
<dbReference type="SUPFAM" id="SSF55190">
    <property type="entry name" value="Arginyl-tRNA synthetase (ArgRS), N-terminal 'additional' domain"/>
    <property type="match status" value="1"/>
</dbReference>
<proteinExistence type="inferred from homology"/>
<reference evidence="13 14" key="1">
    <citation type="journal article" date="2017" name="Mol. Ecol.">
        <title>Comparative and population genomic landscape of Phellinus noxius: A hypervariable fungus causing root rot in trees.</title>
        <authorList>
            <person name="Chung C.L."/>
            <person name="Lee T.J."/>
            <person name="Akiba M."/>
            <person name="Lee H.H."/>
            <person name="Kuo T.H."/>
            <person name="Liu D."/>
            <person name="Ke H.M."/>
            <person name="Yokoi T."/>
            <person name="Roa M.B."/>
            <person name="Lu M.J."/>
            <person name="Chang Y.Y."/>
            <person name="Ann P.J."/>
            <person name="Tsai J.N."/>
            <person name="Chen C.Y."/>
            <person name="Tzean S.S."/>
            <person name="Ota Y."/>
            <person name="Hattori T."/>
            <person name="Sahashi N."/>
            <person name="Liou R.F."/>
            <person name="Kikuchi T."/>
            <person name="Tsai I.J."/>
        </authorList>
    </citation>
    <scope>NUCLEOTIDE SEQUENCE [LARGE SCALE GENOMIC DNA]</scope>
    <source>
        <strain evidence="13 14">FFPRI411160</strain>
    </source>
</reference>
<dbReference type="Gene3D" id="1.10.730.10">
    <property type="entry name" value="Isoleucyl-tRNA Synthetase, Domain 1"/>
    <property type="match status" value="1"/>
</dbReference>
<feature type="region of interest" description="Disordered" evidence="11">
    <location>
        <begin position="348"/>
        <end position="372"/>
    </location>
</feature>
<dbReference type="OrthoDB" id="68056at2759"/>
<sequence>MLSSRLFSFRATLLPKNNRFRLQNSHSLKRNLSLSLYCRGMASLTHLPNIPGTDFDRCKLDAFRVAAATHVAKHLSIPVETAFTGVDIGKKADFTVAVPRFRIKAKPADLVAKIVDNFQPDELIERITSDGVFVHFFARTTTLSRLALDQISEMSKPTERHPNGSFGTNNSGAGKKTIIEFSSPNIAKPFHAGHLRSTIIGTFLGNLFYACGWEVIRFNYLGDWGKQFGLLAVGFERYGSEEKLQENAIMHLFDVYVRINGDATAEEQRGGPEETNEKAKAIFKAMEDGDEKTLALWKRFRDLSIKAYEKVYARLNVTFDIYSGESQVENDRIRAAVETLKAKNLVTTKTKDESRPDWDNKRKEAKEAKEVGEAPVVQPVEEAQPKDQTGLALAVDLNKWKLGKPVVQKADGTTIYVVRDVAGAIQRYERYRFDKMIYVVGDQQELHVAQFFKILSLMEEPFVDTLEHVSFGKVKGMSTRKGDVKFLEEILDEAKDSMMAQMKSNEEKFNQIEDPEATSDQIGMTCVKIQDMQSKRAIAYEFDPARMTSWDGDTGAYLQYAHVRLCSVARKVAHQITLREDISQINVELLTEPKAREIVFLLATYPDVVRSAFKNYEPCTIVSFCFKLSHLISSAWETLIVMNQEQEVAQARLYLFTCARQVLASAMRLLSLTPLDRM</sequence>
<dbReference type="InParanoid" id="A0A286U5T7"/>
<protein>
    <recommendedName>
        <fullName evidence="2">arginine--tRNA ligase</fullName>
        <ecNumber evidence="2">6.1.1.19</ecNumber>
    </recommendedName>
    <alternativeName>
        <fullName evidence="8">Arginyl-tRNA synthetase</fullName>
    </alternativeName>
</protein>
<dbReference type="GO" id="GO:0005524">
    <property type="term" value="F:ATP binding"/>
    <property type="evidence" value="ECO:0007669"/>
    <property type="project" value="UniProtKB-KW"/>
</dbReference>
<dbReference type="SUPFAM" id="SSF47323">
    <property type="entry name" value="Anticodon-binding domain of a subclass of class I aminoacyl-tRNA synthetases"/>
    <property type="match status" value="1"/>
</dbReference>
<evidence type="ECO:0000256" key="9">
    <source>
        <dbReference type="ARBA" id="ARBA00049339"/>
    </source>
</evidence>
<feature type="domain" description="DALR anticodon binding" evidence="12">
    <location>
        <begin position="558"/>
        <end position="678"/>
    </location>
</feature>
<dbReference type="GO" id="GO:0004814">
    <property type="term" value="F:arginine-tRNA ligase activity"/>
    <property type="evidence" value="ECO:0007669"/>
    <property type="project" value="UniProtKB-EC"/>
</dbReference>
<accession>A0A286U5T7</accession>
<evidence type="ECO:0000313" key="13">
    <source>
        <dbReference type="EMBL" id="PAV14938.1"/>
    </source>
</evidence>
<evidence type="ECO:0000256" key="11">
    <source>
        <dbReference type="SAM" id="MobiDB-lite"/>
    </source>
</evidence>
<dbReference type="InterPro" id="IPR014729">
    <property type="entry name" value="Rossmann-like_a/b/a_fold"/>
</dbReference>
<dbReference type="GO" id="GO:0005739">
    <property type="term" value="C:mitochondrion"/>
    <property type="evidence" value="ECO:0007669"/>
    <property type="project" value="TreeGrafter"/>
</dbReference>
<evidence type="ECO:0000256" key="1">
    <source>
        <dbReference type="ARBA" id="ARBA00005594"/>
    </source>
</evidence>
<dbReference type="FunCoup" id="A0A286U5T7">
    <property type="interactions" value="588"/>
</dbReference>
<dbReference type="PANTHER" id="PTHR11956">
    <property type="entry name" value="ARGINYL-TRNA SYNTHETASE"/>
    <property type="match status" value="1"/>
</dbReference>
<gene>
    <name evidence="13" type="ORF">PNOK_0949100</name>
</gene>
<dbReference type="InterPro" id="IPR009080">
    <property type="entry name" value="tRNAsynth_Ia_anticodon-bd"/>
</dbReference>
<dbReference type="Gene3D" id="3.40.50.620">
    <property type="entry name" value="HUPs"/>
    <property type="match status" value="1"/>
</dbReference>
<comment type="caution">
    <text evidence="13">The sequence shown here is derived from an EMBL/GenBank/DDBJ whole genome shotgun (WGS) entry which is preliminary data.</text>
</comment>
<keyword evidence="14" id="KW-1185">Reference proteome</keyword>
<evidence type="ECO:0000256" key="3">
    <source>
        <dbReference type="ARBA" id="ARBA00022598"/>
    </source>
</evidence>
<evidence type="ECO:0000256" key="7">
    <source>
        <dbReference type="ARBA" id="ARBA00023146"/>
    </source>
</evidence>
<dbReference type="PANTHER" id="PTHR11956:SF11">
    <property type="entry name" value="ARGININE--TRNA LIGASE, MITOCHONDRIAL-RELATED"/>
    <property type="match status" value="1"/>
</dbReference>
<evidence type="ECO:0000256" key="2">
    <source>
        <dbReference type="ARBA" id="ARBA00012837"/>
    </source>
</evidence>
<evidence type="ECO:0000313" key="14">
    <source>
        <dbReference type="Proteomes" id="UP000217199"/>
    </source>
</evidence>
<organism evidence="13 14">
    <name type="scientific">Pyrrhoderma noxium</name>
    <dbReference type="NCBI Taxonomy" id="2282107"/>
    <lineage>
        <taxon>Eukaryota</taxon>
        <taxon>Fungi</taxon>
        <taxon>Dikarya</taxon>
        <taxon>Basidiomycota</taxon>
        <taxon>Agaricomycotina</taxon>
        <taxon>Agaricomycetes</taxon>
        <taxon>Hymenochaetales</taxon>
        <taxon>Hymenochaetaceae</taxon>
        <taxon>Pyrrhoderma</taxon>
    </lineage>
</organism>
<keyword evidence="5 10" id="KW-0067">ATP-binding</keyword>
<dbReference type="EC" id="6.1.1.19" evidence="2"/>
<keyword evidence="3 10" id="KW-0436">Ligase</keyword>
<dbReference type="InterPro" id="IPR036695">
    <property type="entry name" value="Arg-tRNA-synth_N_sf"/>
</dbReference>
<dbReference type="Proteomes" id="UP000217199">
    <property type="component" value="Unassembled WGS sequence"/>
</dbReference>
<dbReference type="InterPro" id="IPR008909">
    <property type="entry name" value="DALR_anticod-bd"/>
</dbReference>
<evidence type="ECO:0000256" key="5">
    <source>
        <dbReference type="ARBA" id="ARBA00022840"/>
    </source>
</evidence>
<evidence type="ECO:0000256" key="8">
    <source>
        <dbReference type="ARBA" id="ARBA00033033"/>
    </source>
</evidence>
<dbReference type="Pfam" id="PF05746">
    <property type="entry name" value="DALR_1"/>
    <property type="match status" value="1"/>
</dbReference>
<comment type="similarity">
    <text evidence="1 10">Belongs to the class-I aminoacyl-tRNA synthetase family.</text>
</comment>
<evidence type="ECO:0000256" key="4">
    <source>
        <dbReference type="ARBA" id="ARBA00022741"/>
    </source>
</evidence>
<evidence type="ECO:0000259" key="12">
    <source>
        <dbReference type="SMART" id="SM00836"/>
    </source>
</evidence>
<dbReference type="GO" id="GO:0032543">
    <property type="term" value="P:mitochondrial translation"/>
    <property type="evidence" value="ECO:0007669"/>
    <property type="project" value="TreeGrafter"/>
</dbReference>
<dbReference type="FunFam" id="1.10.730.10:FF:000006">
    <property type="entry name" value="Arginyl-tRNA synthetase 2, mitochondrial"/>
    <property type="match status" value="1"/>
</dbReference>
<feature type="compositionally biased region" description="Basic and acidic residues" evidence="11">
    <location>
        <begin position="349"/>
        <end position="372"/>
    </location>
</feature>
<dbReference type="CDD" id="cd07956">
    <property type="entry name" value="Anticodon_Ia_Arg"/>
    <property type="match status" value="1"/>
</dbReference>
<dbReference type="Gene3D" id="3.30.1360.70">
    <property type="entry name" value="Arginyl tRNA synthetase N-terminal domain"/>
    <property type="match status" value="1"/>
</dbReference>
<keyword evidence="6 10" id="KW-0648">Protein biosynthesis</keyword>
<dbReference type="GO" id="GO:0006420">
    <property type="term" value="P:arginyl-tRNA aminoacylation"/>
    <property type="evidence" value="ECO:0007669"/>
    <property type="project" value="InterPro"/>
</dbReference>
<dbReference type="EMBL" id="NBII01000011">
    <property type="protein sequence ID" value="PAV14938.1"/>
    <property type="molecule type" value="Genomic_DNA"/>
</dbReference>
<dbReference type="AlphaFoldDB" id="A0A286U5T7"/>